<gene>
    <name evidence="9" type="ORF">M8523_05935</name>
</gene>
<dbReference type="AlphaFoldDB" id="A0AA41YUH8"/>
<keyword evidence="2" id="KW-0328">Glycosyltransferase</keyword>
<dbReference type="InterPro" id="IPR001173">
    <property type="entry name" value="Glyco_trans_2-like"/>
</dbReference>
<evidence type="ECO:0000256" key="7">
    <source>
        <dbReference type="ARBA" id="ARBA00023136"/>
    </source>
</evidence>
<sequence>MIVSADNCPDVTIVVPVRNEGGNIEPLVIEIEAAMKGGGSFEVIYVDDGSTDNTEAELIRLEVTRPWLHHLKHDRSCGKSAAVRNGVKAARAPVIVTMDGDGQNDPAVVPRMLAELKEAGPHCGLVAGQRLGRQDTAFKRLQSKVANVVREAFLDDGTRDTNCGLKCFPRAVYLDLPFFDGLHRFLPALVRRDGYAISLIDVVDRPRLSGVSNYGFFDRLWVGIADLLGVTWLVRRRKKLPHIVAGSSRAL</sequence>
<evidence type="ECO:0000256" key="6">
    <source>
        <dbReference type="ARBA" id="ARBA00022989"/>
    </source>
</evidence>
<accession>A0AA41YUH8</accession>
<keyword evidence="4" id="KW-0812">Transmembrane</keyword>
<proteinExistence type="predicted"/>
<dbReference type="Proteomes" id="UP001165667">
    <property type="component" value="Unassembled WGS sequence"/>
</dbReference>
<dbReference type="PANTHER" id="PTHR48090:SF3">
    <property type="entry name" value="UNDECAPRENYL-PHOSPHATE 4-DEOXY-4-FORMAMIDO-L-ARABINOSE TRANSFERASE"/>
    <property type="match status" value="1"/>
</dbReference>
<dbReference type="RefSeq" id="WP_282583929.1">
    <property type="nucleotide sequence ID" value="NZ_JAMOIM010000003.1"/>
</dbReference>
<dbReference type="SUPFAM" id="SSF53448">
    <property type="entry name" value="Nucleotide-diphospho-sugar transferases"/>
    <property type="match status" value="1"/>
</dbReference>
<dbReference type="PANTHER" id="PTHR48090">
    <property type="entry name" value="UNDECAPRENYL-PHOSPHATE 4-DEOXY-4-FORMAMIDO-L-ARABINOSE TRANSFERASE-RELATED"/>
    <property type="match status" value="1"/>
</dbReference>
<keyword evidence="6" id="KW-1133">Transmembrane helix</keyword>
<evidence type="ECO:0000256" key="5">
    <source>
        <dbReference type="ARBA" id="ARBA00022985"/>
    </source>
</evidence>
<dbReference type="GO" id="GO:0099621">
    <property type="term" value="F:undecaprenyl-phosphate 4-deoxy-4-formamido-L-arabinose transferase activity"/>
    <property type="evidence" value="ECO:0007669"/>
    <property type="project" value="TreeGrafter"/>
</dbReference>
<feature type="domain" description="Glycosyltransferase 2-like" evidence="8">
    <location>
        <begin position="12"/>
        <end position="143"/>
    </location>
</feature>
<dbReference type="Pfam" id="PF00535">
    <property type="entry name" value="Glycos_transf_2"/>
    <property type="match status" value="1"/>
</dbReference>
<dbReference type="FunFam" id="3.90.550.10:FF:000170">
    <property type="entry name" value="Dolichol-phosphate mannosyltransferase"/>
    <property type="match status" value="1"/>
</dbReference>
<dbReference type="InterPro" id="IPR029044">
    <property type="entry name" value="Nucleotide-diphossugar_trans"/>
</dbReference>
<comment type="caution">
    <text evidence="9">The sequence shown here is derived from an EMBL/GenBank/DDBJ whole genome shotgun (WGS) entry which is preliminary data.</text>
</comment>
<keyword evidence="5" id="KW-0448">Lipopolysaccharide biosynthesis</keyword>
<evidence type="ECO:0000313" key="10">
    <source>
        <dbReference type="Proteomes" id="UP001165667"/>
    </source>
</evidence>
<keyword evidence="1" id="KW-1003">Cell membrane</keyword>
<evidence type="ECO:0000256" key="4">
    <source>
        <dbReference type="ARBA" id="ARBA00022692"/>
    </source>
</evidence>
<dbReference type="EMBL" id="JAMOIM010000003">
    <property type="protein sequence ID" value="MCW6507560.1"/>
    <property type="molecule type" value="Genomic_DNA"/>
</dbReference>
<dbReference type="CDD" id="cd04179">
    <property type="entry name" value="DPM_DPG-synthase_like"/>
    <property type="match status" value="1"/>
</dbReference>
<keyword evidence="10" id="KW-1185">Reference proteome</keyword>
<dbReference type="InterPro" id="IPR050256">
    <property type="entry name" value="Glycosyltransferase_2"/>
</dbReference>
<protein>
    <submittedName>
        <fullName evidence="9">Glycosyltransferase family 2 protein</fullName>
    </submittedName>
</protein>
<evidence type="ECO:0000256" key="1">
    <source>
        <dbReference type="ARBA" id="ARBA00022475"/>
    </source>
</evidence>
<evidence type="ECO:0000313" key="9">
    <source>
        <dbReference type="EMBL" id="MCW6507560.1"/>
    </source>
</evidence>
<name>A0AA41YUH8_9HYPH</name>
<evidence type="ECO:0000256" key="3">
    <source>
        <dbReference type="ARBA" id="ARBA00022679"/>
    </source>
</evidence>
<organism evidence="9 10">
    <name type="scientific">Lichenifustis flavocetrariae</name>
    <dbReference type="NCBI Taxonomy" id="2949735"/>
    <lineage>
        <taxon>Bacteria</taxon>
        <taxon>Pseudomonadati</taxon>
        <taxon>Pseudomonadota</taxon>
        <taxon>Alphaproteobacteria</taxon>
        <taxon>Hyphomicrobiales</taxon>
        <taxon>Lichenihabitantaceae</taxon>
        <taxon>Lichenifustis</taxon>
    </lineage>
</organism>
<reference evidence="9" key="1">
    <citation type="submission" date="2022-05" db="EMBL/GenBank/DDBJ databases">
        <authorList>
            <person name="Pankratov T."/>
        </authorList>
    </citation>
    <scope>NUCLEOTIDE SEQUENCE</scope>
    <source>
        <strain evidence="9">BP6-180914</strain>
    </source>
</reference>
<dbReference type="GO" id="GO:0005886">
    <property type="term" value="C:plasma membrane"/>
    <property type="evidence" value="ECO:0007669"/>
    <property type="project" value="TreeGrafter"/>
</dbReference>
<dbReference type="Gene3D" id="3.90.550.10">
    <property type="entry name" value="Spore Coat Polysaccharide Biosynthesis Protein SpsA, Chain A"/>
    <property type="match status" value="1"/>
</dbReference>
<keyword evidence="3" id="KW-0808">Transferase</keyword>
<evidence type="ECO:0000256" key="2">
    <source>
        <dbReference type="ARBA" id="ARBA00022676"/>
    </source>
</evidence>
<keyword evidence="7" id="KW-0472">Membrane</keyword>
<dbReference type="GO" id="GO:0009103">
    <property type="term" value="P:lipopolysaccharide biosynthetic process"/>
    <property type="evidence" value="ECO:0007669"/>
    <property type="project" value="UniProtKB-KW"/>
</dbReference>
<evidence type="ECO:0000259" key="8">
    <source>
        <dbReference type="Pfam" id="PF00535"/>
    </source>
</evidence>